<dbReference type="AlphaFoldDB" id="A0A375H960"/>
<dbReference type="GO" id="GO:0005886">
    <property type="term" value="C:plasma membrane"/>
    <property type="evidence" value="ECO:0007669"/>
    <property type="project" value="TreeGrafter"/>
</dbReference>
<keyword evidence="7 13" id="KW-0418">Kinase</keyword>
<evidence type="ECO:0000313" key="13">
    <source>
        <dbReference type="EMBL" id="SPD46730.1"/>
    </source>
</evidence>
<dbReference type="PRINTS" id="PR00344">
    <property type="entry name" value="BCTRLSENSOR"/>
</dbReference>
<dbReference type="Gene3D" id="1.10.287.130">
    <property type="match status" value="1"/>
</dbReference>
<keyword evidence="9 10" id="KW-0472">Membrane</keyword>
<dbReference type="SUPFAM" id="SSF55874">
    <property type="entry name" value="ATPase domain of HSP90 chaperone/DNA topoisomerase II/histidine kinase"/>
    <property type="match status" value="1"/>
</dbReference>
<dbReference type="PANTHER" id="PTHR45436">
    <property type="entry name" value="SENSOR HISTIDINE KINASE YKOH"/>
    <property type="match status" value="1"/>
</dbReference>
<dbReference type="PROSITE" id="PS50109">
    <property type="entry name" value="HIS_KIN"/>
    <property type="match status" value="1"/>
</dbReference>
<dbReference type="Pfam" id="PF00512">
    <property type="entry name" value="HisKA"/>
    <property type="match status" value="1"/>
</dbReference>
<dbReference type="SMART" id="SM00388">
    <property type="entry name" value="HisKA"/>
    <property type="match status" value="1"/>
</dbReference>
<keyword evidence="5" id="KW-0808">Transferase</keyword>
<dbReference type="EMBL" id="LT984806">
    <property type="protein sequence ID" value="SPD46730.1"/>
    <property type="molecule type" value="Genomic_DNA"/>
</dbReference>
<keyword evidence="6 10" id="KW-0812">Transmembrane</keyword>
<protein>
    <recommendedName>
        <fullName evidence="3">histidine kinase</fullName>
        <ecNumber evidence="3">2.7.13.3</ecNumber>
    </recommendedName>
</protein>
<evidence type="ECO:0000313" key="12">
    <source>
        <dbReference type="EMBL" id="SOZ38429.1"/>
    </source>
</evidence>
<name>A0A375H960_9BURK</name>
<evidence type="ECO:0000256" key="5">
    <source>
        <dbReference type="ARBA" id="ARBA00022679"/>
    </source>
</evidence>
<dbReference type="InterPro" id="IPR004358">
    <property type="entry name" value="Sig_transdc_His_kin-like_C"/>
</dbReference>
<dbReference type="SMART" id="SM00387">
    <property type="entry name" value="HATPase_c"/>
    <property type="match status" value="1"/>
</dbReference>
<evidence type="ECO:0000256" key="1">
    <source>
        <dbReference type="ARBA" id="ARBA00000085"/>
    </source>
</evidence>
<evidence type="ECO:0000256" key="9">
    <source>
        <dbReference type="ARBA" id="ARBA00023136"/>
    </source>
</evidence>
<comment type="catalytic activity">
    <reaction evidence="1">
        <text>ATP + protein L-histidine = ADP + protein N-phospho-L-histidine.</text>
        <dbReference type="EC" id="2.7.13.3"/>
    </reaction>
</comment>
<feature type="transmembrane region" description="Helical" evidence="10">
    <location>
        <begin position="17"/>
        <end position="36"/>
    </location>
</feature>
<evidence type="ECO:0000256" key="8">
    <source>
        <dbReference type="ARBA" id="ARBA00022989"/>
    </source>
</evidence>
<evidence type="ECO:0000256" key="7">
    <source>
        <dbReference type="ARBA" id="ARBA00022777"/>
    </source>
</evidence>
<dbReference type="SUPFAM" id="SSF47384">
    <property type="entry name" value="Homodimeric domain of signal transducing histidine kinase"/>
    <property type="match status" value="1"/>
</dbReference>
<evidence type="ECO:0000256" key="2">
    <source>
        <dbReference type="ARBA" id="ARBA00004370"/>
    </source>
</evidence>
<evidence type="ECO:0000256" key="4">
    <source>
        <dbReference type="ARBA" id="ARBA00022553"/>
    </source>
</evidence>
<dbReference type="Pfam" id="PF08521">
    <property type="entry name" value="2CSK_N"/>
    <property type="match status" value="1"/>
</dbReference>
<dbReference type="GO" id="GO:0000155">
    <property type="term" value="F:phosphorelay sensor kinase activity"/>
    <property type="evidence" value="ECO:0007669"/>
    <property type="project" value="InterPro"/>
</dbReference>
<evidence type="ECO:0000256" key="10">
    <source>
        <dbReference type="SAM" id="Phobius"/>
    </source>
</evidence>
<evidence type="ECO:0000313" key="14">
    <source>
        <dbReference type="Proteomes" id="UP000255168"/>
    </source>
</evidence>
<dbReference type="InterPro" id="IPR003594">
    <property type="entry name" value="HATPase_dom"/>
</dbReference>
<dbReference type="Proteomes" id="UP000256710">
    <property type="component" value="Unassembled WGS sequence"/>
</dbReference>
<dbReference type="InterPro" id="IPR036890">
    <property type="entry name" value="HATPase_C_sf"/>
</dbReference>
<dbReference type="Proteomes" id="UP000255168">
    <property type="component" value="Chromosome I"/>
</dbReference>
<dbReference type="EMBL" id="OFTC01000033">
    <property type="protein sequence ID" value="SOZ38429.1"/>
    <property type="molecule type" value="Genomic_DNA"/>
</dbReference>
<dbReference type="Pfam" id="PF02518">
    <property type="entry name" value="HATPase_c"/>
    <property type="match status" value="1"/>
</dbReference>
<keyword evidence="4" id="KW-0597">Phosphoprotein</keyword>
<dbReference type="Gene3D" id="3.30.565.10">
    <property type="entry name" value="Histidine kinase-like ATPase, C-terminal domain"/>
    <property type="match status" value="1"/>
</dbReference>
<gene>
    <name evidence="12" type="ORF">CBM2605_B100380</name>
    <name evidence="13" type="ORF">CBM2607_11670</name>
</gene>
<dbReference type="EC" id="2.7.13.3" evidence="3"/>
<sequence length="459" mass="50785">MDRSQGYSLRHRLLARLWIPLFLVVLIGSLGAFWLARHIGSVVYDRWLYDSAMTLAQQVRLDGGKAVLDLPKPAIEMFEWDSVDRIFEEVRSREGRLIFGSAVFPPPPDGLIAGKPRFYEGLVSGYRTKIVAILLDRPTADSVGFVIQVAETKRKRKSIVAEILWFAVPLQVLILLLAGASVWYAVTSGLRTVDNIASHLARYEPDGLVPVADLDRAPTELKPLLNSLNQLIAKLAEAQDTQRRFTANAAHQLRTPLTTLQVQTERALRERDAAKRSEALSHVLTAVRRARHLAHQLLTLARSERSGEPMLRMVTVDLAELAREELEQWADTAIAHHVDLGYDGPERGVTIEAEPLLLRELIGNLVDNAIRYGGAGSVVTLGLKTSPVVLTVDDDGPGIPMEERQMVLERFYRRPGSSGDGCGLGLAIAREIAARHDASVRIRDNPHGRGARIEIVFGA</sequence>
<evidence type="ECO:0000313" key="15">
    <source>
        <dbReference type="Proteomes" id="UP000256710"/>
    </source>
</evidence>
<reference evidence="14 15" key="1">
    <citation type="submission" date="2018-01" db="EMBL/GenBank/DDBJ databases">
        <authorList>
            <person name="Clerissi C."/>
        </authorList>
    </citation>
    <scope>NUCLEOTIDE SEQUENCE [LARGE SCALE GENOMIC DNA]</scope>
    <source>
        <strain evidence="12">Cupriavidus taiwanensis STM 6082</strain>
        <strain evidence="13">Cupriavidus taiwanensis STM 6160</strain>
    </source>
</reference>
<dbReference type="InterPro" id="IPR036097">
    <property type="entry name" value="HisK_dim/P_sf"/>
</dbReference>
<dbReference type="PANTHER" id="PTHR45436:SF1">
    <property type="entry name" value="SENSOR PROTEIN QSEC"/>
    <property type="match status" value="1"/>
</dbReference>
<dbReference type="RefSeq" id="WP_026163982.1">
    <property type="nucleotide sequence ID" value="NZ_AQUR01000078.1"/>
</dbReference>
<dbReference type="CDD" id="cd00082">
    <property type="entry name" value="HisKA"/>
    <property type="match status" value="1"/>
</dbReference>
<dbReference type="InterPro" id="IPR013727">
    <property type="entry name" value="2CSK_N"/>
</dbReference>
<accession>A0A375H960</accession>
<dbReference type="InterPro" id="IPR005467">
    <property type="entry name" value="His_kinase_dom"/>
</dbReference>
<evidence type="ECO:0000256" key="6">
    <source>
        <dbReference type="ARBA" id="ARBA00022692"/>
    </source>
</evidence>
<proteinExistence type="predicted"/>
<dbReference type="InterPro" id="IPR003661">
    <property type="entry name" value="HisK_dim/P_dom"/>
</dbReference>
<feature type="domain" description="Histidine kinase" evidence="11">
    <location>
        <begin position="248"/>
        <end position="459"/>
    </location>
</feature>
<evidence type="ECO:0000259" key="11">
    <source>
        <dbReference type="PROSITE" id="PS50109"/>
    </source>
</evidence>
<evidence type="ECO:0000256" key="3">
    <source>
        <dbReference type="ARBA" id="ARBA00012438"/>
    </source>
</evidence>
<keyword evidence="8 10" id="KW-1133">Transmembrane helix</keyword>
<dbReference type="InterPro" id="IPR050428">
    <property type="entry name" value="TCS_sensor_his_kinase"/>
</dbReference>
<organism evidence="13 14">
    <name type="scientific">Cupriavidus neocaledonicus</name>
    <dbReference type="NCBI Taxonomy" id="1040979"/>
    <lineage>
        <taxon>Bacteria</taxon>
        <taxon>Pseudomonadati</taxon>
        <taxon>Pseudomonadota</taxon>
        <taxon>Betaproteobacteria</taxon>
        <taxon>Burkholderiales</taxon>
        <taxon>Burkholderiaceae</taxon>
        <taxon>Cupriavidus</taxon>
    </lineage>
</organism>
<keyword evidence="15" id="KW-1185">Reference proteome</keyword>
<comment type="subcellular location">
    <subcellularLocation>
        <location evidence="2">Membrane</location>
    </subcellularLocation>
</comment>
<feature type="transmembrane region" description="Helical" evidence="10">
    <location>
        <begin position="163"/>
        <end position="186"/>
    </location>
</feature>